<evidence type="ECO:0000256" key="1">
    <source>
        <dbReference type="ARBA" id="ARBA00004442"/>
    </source>
</evidence>
<sequence length="198" mass="21435">MTMRSTFFAVAAASFIAAGGASAADIGALPLKAGSERFGWTGAYAGLSAGYGWLEDVDYAQTPPFPDEGEDWIFGAHAGYLHSFGNFVVGAEAEAMRLDINYEAYSFITVENSYAFKLRAGYAFDRFLLTGHAGAVYATTDFMGLEDWGWTAGAGIDYAVTDNIVVGAQYTHFEFEQFDTSMIDATLDLATIRIGYKF</sequence>
<dbReference type="PANTHER" id="PTHR34001:SF3">
    <property type="entry name" value="BLL7405 PROTEIN"/>
    <property type="match status" value="1"/>
</dbReference>
<keyword evidence="2 6" id="KW-0732">Signal</keyword>
<gene>
    <name evidence="8" type="ORF">EL18_02688</name>
</gene>
<dbReference type="EMBL" id="JMQM01000002">
    <property type="protein sequence ID" value="KFB08437.1"/>
    <property type="molecule type" value="Genomic_DNA"/>
</dbReference>
<accession>A0A084U651</accession>
<proteinExistence type="inferred from homology"/>
<reference evidence="8 9" key="1">
    <citation type="submission" date="2014-05" db="EMBL/GenBank/DDBJ databases">
        <title>Draft Genome Sequence of Nitratireductor basaltis Strain UMTGB225, A Marine Bacterium Isolated from Green Barrel Tunicate.</title>
        <authorList>
            <person name="Gan H.Y."/>
        </authorList>
    </citation>
    <scope>NUCLEOTIDE SEQUENCE [LARGE SCALE GENOMIC DNA]</scope>
    <source>
        <strain evidence="8 9">UMTGB225</strain>
    </source>
</reference>
<evidence type="ECO:0000256" key="4">
    <source>
        <dbReference type="ARBA" id="ARBA00023237"/>
    </source>
</evidence>
<name>A0A084U651_9HYPH</name>
<dbReference type="Proteomes" id="UP000053675">
    <property type="component" value="Unassembled WGS sequence"/>
</dbReference>
<feature type="domain" description="Outer membrane protein beta-barrel" evidence="7">
    <location>
        <begin position="16"/>
        <end position="187"/>
    </location>
</feature>
<evidence type="ECO:0000313" key="9">
    <source>
        <dbReference type="Proteomes" id="UP000053675"/>
    </source>
</evidence>
<comment type="subcellular location">
    <subcellularLocation>
        <location evidence="1">Cell outer membrane</location>
    </subcellularLocation>
</comment>
<comment type="caution">
    <text evidence="8">The sequence shown here is derived from an EMBL/GenBank/DDBJ whole genome shotgun (WGS) entry which is preliminary data.</text>
</comment>
<evidence type="ECO:0000256" key="2">
    <source>
        <dbReference type="ARBA" id="ARBA00022729"/>
    </source>
</evidence>
<organism evidence="8 9">
    <name type="scientific">Nitratireductor basaltis</name>
    <dbReference type="NCBI Taxonomy" id="472175"/>
    <lineage>
        <taxon>Bacteria</taxon>
        <taxon>Pseudomonadati</taxon>
        <taxon>Pseudomonadota</taxon>
        <taxon>Alphaproteobacteria</taxon>
        <taxon>Hyphomicrobiales</taxon>
        <taxon>Phyllobacteriaceae</taxon>
        <taxon>Nitratireductor</taxon>
    </lineage>
</organism>
<keyword evidence="4" id="KW-0998">Cell outer membrane</keyword>
<feature type="signal peptide" evidence="6">
    <location>
        <begin position="1"/>
        <end position="23"/>
    </location>
</feature>
<dbReference type="Pfam" id="PF13505">
    <property type="entry name" value="OMP_b-brl"/>
    <property type="match status" value="1"/>
</dbReference>
<evidence type="ECO:0000313" key="8">
    <source>
        <dbReference type="EMBL" id="KFB08437.1"/>
    </source>
</evidence>
<dbReference type="InterPro" id="IPR011250">
    <property type="entry name" value="OMP/PagP_B-barrel"/>
</dbReference>
<dbReference type="PANTHER" id="PTHR34001">
    <property type="entry name" value="BLL7405 PROTEIN"/>
    <property type="match status" value="1"/>
</dbReference>
<dbReference type="GO" id="GO:0009279">
    <property type="term" value="C:cell outer membrane"/>
    <property type="evidence" value="ECO:0007669"/>
    <property type="project" value="UniProtKB-SubCell"/>
</dbReference>
<keyword evidence="3" id="KW-0472">Membrane</keyword>
<dbReference type="Gene3D" id="2.40.160.20">
    <property type="match status" value="1"/>
</dbReference>
<dbReference type="InterPro" id="IPR027385">
    <property type="entry name" value="Beta-barrel_OMP"/>
</dbReference>
<dbReference type="SUPFAM" id="SSF56925">
    <property type="entry name" value="OMPA-like"/>
    <property type="match status" value="1"/>
</dbReference>
<evidence type="ECO:0000256" key="5">
    <source>
        <dbReference type="ARBA" id="ARBA00038306"/>
    </source>
</evidence>
<dbReference type="eggNOG" id="COG3637">
    <property type="taxonomic scope" value="Bacteria"/>
</dbReference>
<evidence type="ECO:0000256" key="6">
    <source>
        <dbReference type="SAM" id="SignalP"/>
    </source>
</evidence>
<evidence type="ECO:0000259" key="7">
    <source>
        <dbReference type="Pfam" id="PF13505"/>
    </source>
</evidence>
<dbReference type="RefSeq" id="WP_036485169.1">
    <property type="nucleotide sequence ID" value="NZ_JMQM01000002.1"/>
</dbReference>
<comment type="similarity">
    <text evidence="5">Belongs to the Omp25/RopB family.</text>
</comment>
<evidence type="ECO:0000256" key="3">
    <source>
        <dbReference type="ARBA" id="ARBA00023136"/>
    </source>
</evidence>
<dbReference type="OrthoDB" id="9815357at2"/>
<dbReference type="PATRIC" id="fig|472175.3.peg.2680"/>
<protein>
    <submittedName>
        <fullName evidence="8">Porin</fullName>
    </submittedName>
</protein>
<dbReference type="InterPro" id="IPR051692">
    <property type="entry name" value="OMP-like"/>
</dbReference>
<dbReference type="AlphaFoldDB" id="A0A084U651"/>
<keyword evidence="9" id="KW-1185">Reference proteome</keyword>
<dbReference type="STRING" id="472175.EL18_02688"/>
<feature type="chain" id="PRO_5001782968" evidence="6">
    <location>
        <begin position="24"/>
        <end position="198"/>
    </location>
</feature>